<reference evidence="2" key="1">
    <citation type="journal article" date="2022" name="Mol. Ecol. Resour.">
        <title>The genomes of chicory, endive, great burdock and yacon provide insights into Asteraceae palaeo-polyploidization history and plant inulin production.</title>
        <authorList>
            <person name="Fan W."/>
            <person name="Wang S."/>
            <person name="Wang H."/>
            <person name="Wang A."/>
            <person name="Jiang F."/>
            <person name="Liu H."/>
            <person name="Zhao H."/>
            <person name="Xu D."/>
            <person name="Zhang Y."/>
        </authorList>
    </citation>
    <scope>NUCLEOTIDE SEQUENCE [LARGE SCALE GENOMIC DNA]</scope>
    <source>
        <strain evidence="2">cv. Punajuju</strain>
    </source>
</reference>
<evidence type="ECO:0000313" key="2">
    <source>
        <dbReference type="Proteomes" id="UP001055811"/>
    </source>
</evidence>
<protein>
    <submittedName>
        <fullName evidence="1">Uncharacterized protein</fullName>
    </submittedName>
</protein>
<keyword evidence="2" id="KW-1185">Reference proteome</keyword>
<gene>
    <name evidence="1" type="ORF">L2E82_17880</name>
</gene>
<name>A0ACB9F9G9_CICIN</name>
<dbReference type="Proteomes" id="UP001055811">
    <property type="component" value="Linkage Group LG03"/>
</dbReference>
<sequence>MFNHILGKSLEVQLQQFTTLHTELSTVGISFSNIYVNKKLLNSLPRSWDMNVAVIKKTKDLARLSLSEIMAIIKSCDMDDKQREMNHVSSYQSANISTSTNNAFSVQATSHATSKAPTQFQSSSSSVAPSAPPVAASSSKTPTVAQSLPQGSEENLGLMAGLLNCYNVLVAGELFHPMTAGDLDQINPDDLEEMDISWHIAMAVHRAKKFTQRTGRNTWTNNTGERKMSLSKANLRCFNCNELGHFARECTKPRMENQDRTMVPVGKNRDGAHPQNAEMAMIEGEMDVDTAEGEMMDLQFAFMVSTTPASDEKLRPLQEALDAKTSDYHKMQDELSTTRCHLRFANEDIASLTAELNALKSNFEIVESTFKKVYVSSEVVETILEKQTVWSNIQGEGLGYSVVPPPYNNNFTPSPNTKESEDCFLSNYIQPNTSGTVESSEMKNTDNVPKGKSYKRKPSRSRSRKRNQNNTNAWNRTASRSNYGLPIFVRPKSSQESTSSSSNSTSNVNVPIWSKDKQFKSNMKWVPKGSVKTFSNISPIFDQRDMSFESVKCEQLQRNISRPWYVDSSYSRHTLGDMSQLHDIEKFNGGCVCFAGGEKWIITQRGTVSNGVLKFEKVNFVPELKHSLLSVSQICDKGFSTHFTKKECLILKPDVVIPEEWILVRSERKSNAYIIDMNHNTSENVTCLFSRAAEQSVMLWHRPLGHANTKNLNRLAKNNMVARLPIKDFITFKKCVNVHSLNRSSYCLVIIDDYSCFTWVFFLKNKSETADLVIRFIKLIENQTNQKLKAIRCDNGMEVKNAVLNKSLIDAARTMLCDSKLLVIFWAEAINTAWYVQNRVIINKPQMKTPYEILYGRKPNVSHFCTFGCPCTLLHLEATPKFNSKAGDCYFVGYANKTAYRVYNKATKQIVESFDVRWLEENPTDARVRPDWLFDYAELFKHFYVLSDVVSGDKPGPSGPNREDADDFISDLITPSVIIQDQIPNDGASPISATITEDAPDVSSQVVGDTPAVEQSTSPEDVIQPDPAVLFDSTLMDSLFPERIPDEYIASTSHDFRDSDRGTSGAERVENITNLPVSTATLQYEIPSRIQRDHPIDNFIGPMDDGVLTRSQSGQVNECIYSCFISQIEPKNIEELDYTEVYAPLARLEAIRIFLAYASYMNFIVYQMDVKTAFLYGEHGYTHGSIDQTLFIKRQDDDQIVVQIYLDDIIFGSKSDVLCKEFETVMKKRFEMSSLGEMTMFLGLQVKQSSMGILLHQAKYVEDILAKFGFKDAKEANTPMAKRPLLSSDSDDQSVDQTYYRSMIGSLMYLTASRPDIVFAVCQCARYQANPKPSHLDAVKRIFRYLKGRPKFGLWYPKNREFDLYAFSDSNYGGCEIDRKSTSAGCQFLGDRLISWKCKKQQTVSTSTA</sequence>
<accession>A0ACB9F9G9</accession>
<dbReference type="EMBL" id="CM042011">
    <property type="protein sequence ID" value="KAI3767616.1"/>
    <property type="molecule type" value="Genomic_DNA"/>
</dbReference>
<evidence type="ECO:0000313" key="1">
    <source>
        <dbReference type="EMBL" id="KAI3767616.1"/>
    </source>
</evidence>
<reference evidence="1 2" key="2">
    <citation type="journal article" date="2022" name="Mol. Ecol. Resour.">
        <title>The genomes of chicory, endive, great burdock and yacon provide insights into Asteraceae paleo-polyploidization history and plant inulin production.</title>
        <authorList>
            <person name="Fan W."/>
            <person name="Wang S."/>
            <person name="Wang H."/>
            <person name="Wang A."/>
            <person name="Jiang F."/>
            <person name="Liu H."/>
            <person name="Zhao H."/>
            <person name="Xu D."/>
            <person name="Zhang Y."/>
        </authorList>
    </citation>
    <scope>NUCLEOTIDE SEQUENCE [LARGE SCALE GENOMIC DNA]</scope>
    <source>
        <strain evidence="2">cv. Punajuju</strain>
        <tissue evidence="1">Leaves</tissue>
    </source>
</reference>
<comment type="caution">
    <text evidence="1">The sequence shown here is derived from an EMBL/GenBank/DDBJ whole genome shotgun (WGS) entry which is preliminary data.</text>
</comment>
<organism evidence="1 2">
    <name type="scientific">Cichorium intybus</name>
    <name type="common">Chicory</name>
    <dbReference type="NCBI Taxonomy" id="13427"/>
    <lineage>
        <taxon>Eukaryota</taxon>
        <taxon>Viridiplantae</taxon>
        <taxon>Streptophyta</taxon>
        <taxon>Embryophyta</taxon>
        <taxon>Tracheophyta</taxon>
        <taxon>Spermatophyta</taxon>
        <taxon>Magnoliopsida</taxon>
        <taxon>eudicotyledons</taxon>
        <taxon>Gunneridae</taxon>
        <taxon>Pentapetalae</taxon>
        <taxon>asterids</taxon>
        <taxon>campanulids</taxon>
        <taxon>Asterales</taxon>
        <taxon>Asteraceae</taxon>
        <taxon>Cichorioideae</taxon>
        <taxon>Cichorieae</taxon>
        <taxon>Cichoriinae</taxon>
        <taxon>Cichorium</taxon>
    </lineage>
</organism>
<proteinExistence type="predicted"/>